<dbReference type="GO" id="GO:0030246">
    <property type="term" value="F:carbohydrate binding"/>
    <property type="evidence" value="ECO:0007669"/>
    <property type="project" value="InterPro"/>
</dbReference>
<dbReference type="GO" id="GO:0033499">
    <property type="term" value="P:galactose catabolic process via UDP-galactose, Leloir pathway"/>
    <property type="evidence" value="ECO:0007669"/>
    <property type="project" value="TreeGrafter"/>
</dbReference>
<evidence type="ECO:0000256" key="3">
    <source>
        <dbReference type="ARBA" id="ARBA00023235"/>
    </source>
</evidence>
<dbReference type="GO" id="GO:0006006">
    <property type="term" value="P:glucose metabolic process"/>
    <property type="evidence" value="ECO:0007669"/>
    <property type="project" value="TreeGrafter"/>
</dbReference>
<evidence type="ECO:0000256" key="1">
    <source>
        <dbReference type="ARBA" id="ARBA00005028"/>
    </source>
</evidence>
<protein>
    <recommendedName>
        <fullName evidence="5">Aldose 1-epimerase</fullName>
        <ecNumber evidence="5">5.1.3.3</ecNumber>
    </recommendedName>
</protein>
<dbReference type="GO" id="GO:0004034">
    <property type="term" value="F:aldose 1-epimerase activity"/>
    <property type="evidence" value="ECO:0007669"/>
    <property type="project" value="UniProtKB-EC"/>
</dbReference>
<feature type="binding site" evidence="8">
    <location>
        <begin position="71"/>
        <end position="72"/>
    </location>
    <ligand>
        <name>beta-D-galactose</name>
        <dbReference type="ChEBI" id="CHEBI:27667"/>
    </ligand>
</feature>
<dbReference type="SUPFAM" id="SSF74650">
    <property type="entry name" value="Galactose mutarotase-like"/>
    <property type="match status" value="1"/>
</dbReference>
<gene>
    <name evidence="9" type="ORF">GGQ87_000108</name>
</gene>
<accession>A0A7X5YJY4</accession>
<comment type="catalytic activity">
    <reaction evidence="5">
        <text>alpha-D-glucose = beta-D-glucose</text>
        <dbReference type="Rhea" id="RHEA:10264"/>
        <dbReference type="ChEBI" id="CHEBI:15903"/>
        <dbReference type="ChEBI" id="CHEBI:17925"/>
        <dbReference type="EC" id="5.1.3.3"/>
    </reaction>
</comment>
<evidence type="ECO:0000256" key="6">
    <source>
        <dbReference type="PIRSR" id="PIRSR005096-1"/>
    </source>
</evidence>
<feature type="binding site" evidence="7">
    <location>
        <position position="245"/>
    </location>
    <ligand>
        <name>beta-D-galactose</name>
        <dbReference type="ChEBI" id="CHEBI:27667"/>
    </ligand>
</feature>
<dbReference type="UniPathway" id="UPA00242"/>
<proteinExistence type="inferred from homology"/>
<dbReference type="CDD" id="cd09019">
    <property type="entry name" value="galactose_mutarotase_like"/>
    <property type="match status" value="1"/>
</dbReference>
<dbReference type="EC" id="5.1.3.3" evidence="5"/>
<comment type="caution">
    <text evidence="9">The sequence shown here is derived from an EMBL/GenBank/DDBJ whole genome shotgun (WGS) entry which is preliminary data.</text>
</comment>
<comment type="similarity">
    <text evidence="2 5">Belongs to the aldose epimerase family.</text>
</comment>
<organism evidence="9 10">
    <name type="scientific">Brevundimonas alba</name>
    <dbReference type="NCBI Taxonomy" id="74314"/>
    <lineage>
        <taxon>Bacteria</taxon>
        <taxon>Pseudomonadati</taxon>
        <taxon>Pseudomonadota</taxon>
        <taxon>Alphaproteobacteria</taxon>
        <taxon>Caulobacterales</taxon>
        <taxon>Caulobacteraceae</taxon>
        <taxon>Brevundimonas</taxon>
    </lineage>
</organism>
<evidence type="ECO:0000256" key="5">
    <source>
        <dbReference type="PIRNR" id="PIRNR005096"/>
    </source>
</evidence>
<evidence type="ECO:0000256" key="2">
    <source>
        <dbReference type="ARBA" id="ARBA00006206"/>
    </source>
</evidence>
<evidence type="ECO:0000256" key="7">
    <source>
        <dbReference type="PIRSR" id="PIRSR005096-2"/>
    </source>
</evidence>
<dbReference type="RefSeq" id="WP_209282366.1">
    <property type="nucleotide sequence ID" value="NZ_JAATJM010000001.1"/>
</dbReference>
<evidence type="ECO:0000256" key="4">
    <source>
        <dbReference type="ARBA" id="ARBA00023277"/>
    </source>
</evidence>
<dbReference type="PANTHER" id="PTHR10091:SF0">
    <property type="entry name" value="GALACTOSE MUTAROTASE"/>
    <property type="match status" value="1"/>
</dbReference>
<keyword evidence="3 5" id="KW-0413">Isomerase</keyword>
<evidence type="ECO:0000256" key="8">
    <source>
        <dbReference type="PIRSR" id="PIRSR005096-3"/>
    </source>
</evidence>
<dbReference type="InterPro" id="IPR008183">
    <property type="entry name" value="Aldose_1/G6P_1-epimerase"/>
</dbReference>
<comment type="pathway">
    <text evidence="1 5">Carbohydrate metabolism; hexose metabolism.</text>
</comment>
<dbReference type="Proteomes" id="UP000587415">
    <property type="component" value="Unassembled WGS sequence"/>
</dbReference>
<keyword evidence="10" id="KW-1185">Reference proteome</keyword>
<dbReference type="NCBIfam" id="NF008277">
    <property type="entry name" value="PRK11055.1"/>
    <property type="match status" value="1"/>
</dbReference>
<dbReference type="EMBL" id="JAATJM010000001">
    <property type="protein sequence ID" value="NJC39850.1"/>
    <property type="molecule type" value="Genomic_DNA"/>
</dbReference>
<dbReference type="InterPro" id="IPR047215">
    <property type="entry name" value="Galactose_mutarotase-like"/>
</dbReference>
<feature type="active site" description="Proton donor" evidence="6">
    <location>
        <position position="171"/>
    </location>
</feature>
<evidence type="ECO:0000313" key="10">
    <source>
        <dbReference type="Proteomes" id="UP000587415"/>
    </source>
</evidence>
<evidence type="ECO:0000313" key="9">
    <source>
        <dbReference type="EMBL" id="NJC39850.1"/>
    </source>
</evidence>
<dbReference type="PIRSF" id="PIRSF005096">
    <property type="entry name" value="GALM"/>
    <property type="match status" value="1"/>
</dbReference>
<dbReference type="InterPro" id="IPR014718">
    <property type="entry name" value="GH-type_carb-bd"/>
</dbReference>
<keyword evidence="4 5" id="KW-0119">Carbohydrate metabolism</keyword>
<feature type="binding site" evidence="8">
    <location>
        <begin position="171"/>
        <end position="173"/>
    </location>
    <ligand>
        <name>beta-D-galactose</name>
        <dbReference type="ChEBI" id="CHEBI:27667"/>
    </ligand>
</feature>
<dbReference type="InterPro" id="IPR011013">
    <property type="entry name" value="Gal_mutarotase_sf_dom"/>
</dbReference>
<sequence>MTPSGEAVEAVTLTNAAGVRVRILNLGAAIQSVIVPDREGRMADVALGFSSLEECLASTAYMGVTVGRVANRVARGRFVLDGQTYEVPTNDGPNSLHGGAEGLDRRTWDIVEVRDGDEPGVTLRCVSPDGDQGYPGELTVTAAFSLRAGGVLAIDYTATTDRPTVVNVTSHAYWNMAGEGAPEGAMGNRLTLFADEFLPTDATAIPTGEFRSVEGTPFDFRAPTPVGLRVREAGDEQIAIGRGYDHNWVVSREPAAEPRVIAVLEDPVSGRVMELSSDQPGVQMYSGNFLDGTVAGKSGRLYRQGDAVVLEPQMFPDTPNQPAFGSIRLEPGQVYRNRIRFRFFTR</sequence>
<dbReference type="PANTHER" id="PTHR10091">
    <property type="entry name" value="ALDOSE-1-EPIMERASE"/>
    <property type="match status" value="1"/>
</dbReference>
<feature type="active site" description="Proton acceptor" evidence="6">
    <location>
        <position position="311"/>
    </location>
</feature>
<dbReference type="InterPro" id="IPR015443">
    <property type="entry name" value="Aldose_1-epimerase"/>
</dbReference>
<dbReference type="GO" id="GO:0005737">
    <property type="term" value="C:cytoplasm"/>
    <property type="evidence" value="ECO:0007669"/>
    <property type="project" value="TreeGrafter"/>
</dbReference>
<reference evidence="9 10" key="1">
    <citation type="submission" date="2020-03" db="EMBL/GenBank/DDBJ databases">
        <title>Genomic Encyclopedia of Type Strains, Phase IV (KMG-IV): sequencing the most valuable type-strain genomes for metagenomic binning, comparative biology and taxonomic classification.</title>
        <authorList>
            <person name="Goeker M."/>
        </authorList>
    </citation>
    <scope>NUCLEOTIDE SEQUENCE [LARGE SCALE GENOMIC DNA]</scope>
    <source>
        <strain evidence="9 10">DSM 4736</strain>
    </source>
</reference>
<dbReference type="Pfam" id="PF01263">
    <property type="entry name" value="Aldose_epim"/>
    <property type="match status" value="1"/>
</dbReference>
<dbReference type="Gene3D" id="2.70.98.10">
    <property type="match status" value="1"/>
</dbReference>
<dbReference type="AlphaFoldDB" id="A0A7X5YJY4"/>
<name>A0A7X5YJY4_9CAUL</name>